<evidence type="ECO:0000313" key="1">
    <source>
        <dbReference type="EMBL" id="KWU03006.1"/>
    </source>
</evidence>
<gene>
    <name evidence="2" type="ORF">ABVC42_01555</name>
    <name evidence="1" type="ORF">AEL95_09585</name>
    <name evidence="5" type="ORF">CEE75_08045</name>
    <name evidence="4" type="ORF">ERD32_08975</name>
    <name evidence="3" type="ORF">GTO85_03485</name>
</gene>
<dbReference type="PATRIC" id="fig|47770.28.peg.1438"/>
<evidence type="ECO:0000313" key="2">
    <source>
        <dbReference type="EMBL" id="MES5148635.1"/>
    </source>
</evidence>
<evidence type="ECO:0000313" key="3">
    <source>
        <dbReference type="EMBL" id="QLL73495.1"/>
    </source>
</evidence>
<dbReference type="STRING" id="47770.GCA_001567095_01490"/>
<dbReference type="InterPro" id="IPR003772">
    <property type="entry name" value="YceD"/>
</dbReference>
<dbReference type="EMBL" id="LJGP01000047">
    <property type="protein sequence ID" value="KWU03006.1"/>
    <property type="molecule type" value="Genomic_DNA"/>
</dbReference>
<proteinExistence type="predicted"/>
<dbReference type="RefSeq" id="WP_005719880.1">
    <property type="nucleotide sequence ID" value="NZ_AP025162.1"/>
</dbReference>
<dbReference type="Pfam" id="PF02620">
    <property type="entry name" value="YceD"/>
    <property type="match status" value="1"/>
</dbReference>
<reference evidence="1 6" key="1">
    <citation type="journal article" date="2016" name="Microbiology (Mosc.)">
        <title>Comparison of Lactobacillus crispatus isolates from Lactobacillus-dominated vaginal microbiomes with isolates from microbiomes containing bacterial vaginosis-associated bacteria.</title>
        <authorList>
            <person name="Abdelmaksoud A.A."/>
            <person name="Koparde V.N."/>
            <person name="Sheth N.U."/>
            <person name="Serrano M.G."/>
            <person name="Glascock A.L."/>
            <person name="Fettweis J.M."/>
            <person name="Strauss Iii J.F."/>
            <person name="Buck G.A."/>
            <person name="Jefferson K.K."/>
        </authorList>
    </citation>
    <scope>NUCLEOTIDE SEQUENCE [LARGE SCALE GENOMIC DNA]</scope>
    <source>
        <strain evidence="1 6">VMC3</strain>
    </source>
</reference>
<dbReference type="EMBL" id="SCLX01000060">
    <property type="protein sequence ID" value="RXF57050.1"/>
    <property type="molecule type" value="Genomic_DNA"/>
</dbReference>
<dbReference type="Proteomes" id="UP000067598">
    <property type="component" value="Unassembled WGS sequence"/>
</dbReference>
<dbReference type="EMBL" id="JBETVU010000012">
    <property type="protein sequence ID" value="MES5148635.1"/>
    <property type="molecule type" value="Genomic_DNA"/>
</dbReference>
<evidence type="ECO:0000313" key="7">
    <source>
        <dbReference type="Proteomes" id="UP000289808"/>
    </source>
</evidence>
<dbReference type="AlphaFoldDB" id="A0A125P613"/>
<evidence type="ECO:0000313" key="8">
    <source>
        <dbReference type="Proteomes" id="UP000295195"/>
    </source>
</evidence>
<protein>
    <submittedName>
        <fullName evidence="1">DNA-binding protein</fullName>
    </submittedName>
    <submittedName>
        <fullName evidence="3">DUF177 domain-containing protein</fullName>
    </submittedName>
    <submittedName>
        <fullName evidence="2">YceD family protein</fullName>
    </submittedName>
</protein>
<reference evidence="5 8" key="2">
    <citation type="submission" date="2017-06" db="EMBL/GenBank/DDBJ databases">
        <authorList>
            <person name="Swanenburg J."/>
            <person name="Kort R."/>
        </authorList>
    </citation>
    <scope>NUCLEOTIDE SEQUENCE [LARGE SCALE GENOMIC DNA]</scope>
    <source>
        <strain evidence="5 8">RL05</strain>
    </source>
</reference>
<keyword evidence="10" id="KW-1185">Reference proteome</keyword>
<evidence type="ECO:0000313" key="6">
    <source>
        <dbReference type="Proteomes" id="UP000067598"/>
    </source>
</evidence>
<evidence type="ECO:0000313" key="10">
    <source>
        <dbReference type="Proteomes" id="UP001434419"/>
    </source>
</evidence>
<dbReference type="Proteomes" id="UP000289808">
    <property type="component" value="Unassembled WGS sequence"/>
</dbReference>
<dbReference type="Proteomes" id="UP001434419">
    <property type="component" value="Unassembled WGS sequence"/>
</dbReference>
<dbReference type="GO" id="GO:0003677">
    <property type="term" value="F:DNA binding"/>
    <property type="evidence" value="ECO:0007669"/>
    <property type="project" value="UniProtKB-KW"/>
</dbReference>
<sequence length="187" mass="21568">MLELSFSRIQNSKEPLTHIERDLEMRPEFFKRSKDLLIDAKNVKVSGDLFYQEPFVTGSFHVAADLVVPSSRSLKPVNYHEDFTFTENYLDRKPTKEELEENDTIVQVENDQIDLQTAVEDNILLHIPTTILTPEEKEKNIFPEGQGWEVVSETSFEEGKKNQVNPAFAKLKVLLDGQDNDKDNKNK</sequence>
<accession>A0A125P613</accession>
<evidence type="ECO:0000313" key="9">
    <source>
        <dbReference type="Proteomes" id="UP000510660"/>
    </source>
</evidence>
<dbReference type="EMBL" id="CP047415">
    <property type="protein sequence ID" value="QLL73495.1"/>
    <property type="molecule type" value="Genomic_DNA"/>
</dbReference>
<organism evidence="1 6">
    <name type="scientific">Lactobacillus crispatus</name>
    <dbReference type="NCBI Taxonomy" id="47770"/>
    <lineage>
        <taxon>Bacteria</taxon>
        <taxon>Bacillati</taxon>
        <taxon>Bacillota</taxon>
        <taxon>Bacilli</taxon>
        <taxon>Lactobacillales</taxon>
        <taxon>Lactobacillaceae</taxon>
        <taxon>Lactobacillus</taxon>
    </lineage>
</organism>
<dbReference type="Proteomes" id="UP000295195">
    <property type="component" value="Unassembled WGS sequence"/>
</dbReference>
<reference evidence="4 7" key="3">
    <citation type="submission" date="2019-01" db="EMBL/GenBank/DDBJ databases">
        <title>The genome sequence of Lactobacillus crispatus L49.</title>
        <authorList>
            <person name="Zhong J."/>
            <person name="Zhang J."/>
        </authorList>
    </citation>
    <scope>NUCLEOTIDE SEQUENCE [LARGE SCALE GENOMIC DNA]</scope>
    <source>
        <strain evidence="4 7">L49</strain>
    </source>
</reference>
<reference evidence="3 9" key="4">
    <citation type="submission" date="2020-01" db="EMBL/GenBank/DDBJ databases">
        <title>Complete and circular genome sequences of six lactobacillus isolates from horses.</title>
        <authorList>
            <person name="Hassan H.M."/>
        </authorList>
    </citation>
    <scope>NUCLEOTIDE SEQUENCE [LARGE SCALE GENOMIC DNA]</scope>
    <source>
        <strain evidence="3 9">1D</strain>
    </source>
</reference>
<dbReference type="Proteomes" id="UP000510660">
    <property type="component" value="Chromosome"/>
</dbReference>
<reference evidence="2" key="5">
    <citation type="submission" date="2024-06" db="EMBL/GenBank/DDBJ databases">
        <title>Vaginal Lactobacillus fatty acid response mechanisms reveal a metabolite-targeted strategy for bacterial vaginosis treatment.</title>
        <authorList>
            <person name="Zhu M."/>
            <person name="Blainey P.C."/>
            <person name="Bloom S.M."/>
            <person name="Kwon D.S."/>
        </authorList>
    </citation>
    <scope>NUCLEOTIDE SEQUENCE</scope>
    <source>
        <strain evidence="2">194_F1_1</strain>
    </source>
</reference>
<evidence type="ECO:0000313" key="4">
    <source>
        <dbReference type="EMBL" id="RXF57050.1"/>
    </source>
</evidence>
<evidence type="ECO:0000313" key="5">
    <source>
        <dbReference type="EMBL" id="TDN30462.1"/>
    </source>
</evidence>
<name>A0A125P613_9LACO</name>
<dbReference type="EMBL" id="NKLP01000139">
    <property type="protein sequence ID" value="TDN30462.1"/>
    <property type="molecule type" value="Genomic_DNA"/>
</dbReference>
<keyword evidence="1" id="KW-0238">DNA-binding</keyword>